<evidence type="ECO:0000256" key="1">
    <source>
        <dbReference type="SAM" id="MobiDB-lite"/>
    </source>
</evidence>
<organism evidence="3 4">
    <name type="scientific">Methanocella arvoryzae (strain DSM 22066 / NBRC 105507 / MRE50)</name>
    <dbReference type="NCBI Taxonomy" id="351160"/>
    <lineage>
        <taxon>Archaea</taxon>
        <taxon>Methanobacteriati</taxon>
        <taxon>Methanobacteriota</taxon>
        <taxon>Stenosarchaea group</taxon>
        <taxon>Methanomicrobia</taxon>
        <taxon>Methanocellales</taxon>
        <taxon>Methanocellaceae</taxon>
        <taxon>Methanocella</taxon>
    </lineage>
</organism>
<evidence type="ECO:0000256" key="2">
    <source>
        <dbReference type="SAM" id="Phobius"/>
    </source>
</evidence>
<sequence length="176" mass="18847">MEEKKIEIVLTVVATVFIVALVGTAAWWIGHQDTGSLPGDSDSETTTARTGIAGLFPTPDRSNEAEKTQMYGRVTLNGQPPSMERRALADGTAYGGVVRLNYSQEQKYAPLTVGAASTGGLIDMSGNYSIDDVYEGVPFTATVTLYLETGEEPLIQEMPGQHTLDGPTVRDFDLSA</sequence>
<evidence type="ECO:0000313" key="4">
    <source>
        <dbReference type="Proteomes" id="UP000000663"/>
    </source>
</evidence>
<dbReference type="KEGG" id="rci:RCIX1325"/>
<dbReference type="EMBL" id="AM114193">
    <property type="protein sequence ID" value="CAJ36614.1"/>
    <property type="molecule type" value="Genomic_DNA"/>
</dbReference>
<proteinExistence type="predicted"/>
<dbReference type="AlphaFoldDB" id="Q0W4S9"/>
<name>Q0W4S9_METAR</name>
<keyword evidence="2" id="KW-0812">Transmembrane</keyword>
<dbReference type="Proteomes" id="UP000000663">
    <property type="component" value="Chromosome"/>
</dbReference>
<keyword evidence="2" id="KW-1133">Transmembrane helix</keyword>
<reference evidence="3 4" key="1">
    <citation type="journal article" date="2006" name="Science">
        <title>Genome of rice cluster I archaea -- the key methane producers in the rice rhizosphere.</title>
        <authorList>
            <person name="Erkel C."/>
            <person name="Kube M."/>
            <person name="Reinhardt R."/>
            <person name="Liesack W."/>
        </authorList>
    </citation>
    <scope>NUCLEOTIDE SEQUENCE [LARGE SCALE GENOMIC DNA]</scope>
    <source>
        <strain evidence="4">DSM 22066 / NBRC 105507 / MRE50</strain>
    </source>
</reference>
<gene>
    <name evidence="3" type="ORF">RCIX1325</name>
</gene>
<feature type="transmembrane region" description="Helical" evidence="2">
    <location>
        <begin position="7"/>
        <end position="29"/>
    </location>
</feature>
<keyword evidence="4" id="KW-1185">Reference proteome</keyword>
<keyword evidence="2" id="KW-0472">Membrane</keyword>
<feature type="region of interest" description="Disordered" evidence="1">
    <location>
        <begin position="34"/>
        <end position="63"/>
    </location>
</feature>
<dbReference type="RefSeq" id="WP_012035934.1">
    <property type="nucleotide sequence ID" value="NC_009464.1"/>
</dbReference>
<accession>Q0W4S9</accession>
<dbReference type="GeneID" id="5143433"/>
<protein>
    <submittedName>
        <fullName evidence="3">Uncharacterized protein</fullName>
    </submittedName>
</protein>
<evidence type="ECO:0000313" key="3">
    <source>
        <dbReference type="EMBL" id="CAJ36614.1"/>
    </source>
</evidence>